<evidence type="ECO:0000313" key="3">
    <source>
        <dbReference type="EMBL" id="QDU54203.1"/>
    </source>
</evidence>
<feature type="domain" description="HD" evidence="2">
    <location>
        <begin position="76"/>
        <end position="279"/>
    </location>
</feature>
<dbReference type="GO" id="GO:0006203">
    <property type="term" value="P:dGTP catabolic process"/>
    <property type="evidence" value="ECO:0007669"/>
    <property type="project" value="TreeGrafter"/>
</dbReference>
<dbReference type="InterPro" id="IPR050135">
    <property type="entry name" value="dGTPase-like"/>
</dbReference>
<organism evidence="3 4">
    <name type="scientific">Aeoliella mucimassa</name>
    <dbReference type="NCBI Taxonomy" id="2527972"/>
    <lineage>
        <taxon>Bacteria</taxon>
        <taxon>Pseudomonadati</taxon>
        <taxon>Planctomycetota</taxon>
        <taxon>Planctomycetia</taxon>
        <taxon>Pirellulales</taxon>
        <taxon>Lacipirellulaceae</taxon>
        <taxon>Aeoliella</taxon>
    </lineage>
</organism>
<dbReference type="NCBIfam" id="TIGR01353">
    <property type="entry name" value="dGTP_triPase"/>
    <property type="match status" value="1"/>
</dbReference>
<gene>
    <name evidence="3" type="primary">dgt_1</name>
    <name evidence="3" type="ORF">Pan181_03830</name>
</gene>
<dbReference type="InterPro" id="IPR006674">
    <property type="entry name" value="HD_domain"/>
</dbReference>
<reference evidence="3 4" key="1">
    <citation type="submission" date="2019-02" db="EMBL/GenBank/DDBJ databases">
        <title>Deep-cultivation of Planctomycetes and their phenomic and genomic characterization uncovers novel biology.</title>
        <authorList>
            <person name="Wiegand S."/>
            <person name="Jogler M."/>
            <person name="Boedeker C."/>
            <person name="Pinto D."/>
            <person name="Vollmers J."/>
            <person name="Rivas-Marin E."/>
            <person name="Kohn T."/>
            <person name="Peeters S.H."/>
            <person name="Heuer A."/>
            <person name="Rast P."/>
            <person name="Oberbeckmann S."/>
            <person name="Bunk B."/>
            <person name="Jeske O."/>
            <person name="Meyerdierks A."/>
            <person name="Storesund J.E."/>
            <person name="Kallscheuer N."/>
            <person name="Luecker S."/>
            <person name="Lage O.M."/>
            <person name="Pohl T."/>
            <person name="Merkel B.J."/>
            <person name="Hornburger P."/>
            <person name="Mueller R.-W."/>
            <person name="Bruemmer F."/>
            <person name="Labrenz M."/>
            <person name="Spormann A.M."/>
            <person name="Op den Camp H."/>
            <person name="Overmann J."/>
            <person name="Amann R."/>
            <person name="Jetten M.S.M."/>
            <person name="Mascher T."/>
            <person name="Medema M.H."/>
            <person name="Devos D.P."/>
            <person name="Kaster A.-K."/>
            <person name="Ovreas L."/>
            <person name="Rohde M."/>
            <person name="Galperin M.Y."/>
            <person name="Jogler C."/>
        </authorList>
    </citation>
    <scope>NUCLEOTIDE SEQUENCE [LARGE SCALE GENOMIC DNA]</scope>
    <source>
        <strain evidence="3 4">Pan181</strain>
    </source>
</reference>
<dbReference type="InterPro" id="IPR023293">
    <property type="entry name" value="dGTP_triP_hydro_central_sf"/>
</dbReference>
<evidence type="ECO:0000256" key="1">
    <source>
        <dbReference type="ARBA" id="ARBA00022801"/>
    </source>
</evidence>
<name>A0A518AHI8_9BACT</name>
<sequence>MEKGCSESMSEADKLHWTRLLSPRRICTSADGYSADPTRDEFHIDYDRIVYSSDFRRLKDKTQVFPLSRNDFTRSRLTHSLEVSCVGRTLGRKLAELLTRKGLLPDTESDIGTIVAAASLAHDIGNPPFGHSGESAIQTWAKKNTACAANNPDHRPFEVATEQELLDLHRFEGNAQGLRVLARLQANRRKGGLRMTVATLAAMMKYPCSSSLSAESKAAAKQAGCKPPAERKKFGYFSDDAETIVPELREIGMEETEPGGFRRHPLAYLVEAADDICYAVIDLEDAVDQRCISHAEAVNALLPIARLVVPDFAPSDPANTPLGWVRAIAIGGLVHACMTIIESRFDEFTAGTLPKSLIELSTIADQYKEAYDLVVNFAYRNRRVLEVEAAGYKVIGGLLDLFVPALVNDHDRGADQWKLLSLFPERFLRESVSSRPLSPDAAQQALTPLSTYQRILAATDFISGMTDSYAVDMYQKLSGIKLPE</sequence>
<evidence type="ECO:0000259" key="2">
    <source>
        <dbReference type="PROSITE" id="PS51831"/>
    </source>
</evidence>
<dbReference type="CDD" id="cd00077">
    <property type="entry name" value="HDc"/>
    <property type="match status" value="1"/>
</dbReference>
<dbReference type="RefSeq" id="WP_145245216.1">
    <property type="nucleotide sequence ID" value="NZ_CP036278.1"/>
</dbReference>
<dbReference type="PANTHER" id="PTHR11373:SF32">
    <property type="entry name" value="DEOXYGUANOSINETRIPHOSPHATE TRIPHOSPHOHYDROLASE"/>
    <property type="match status" value="1"/>
</dbReference>
<dbReference type="SUPFAM" id="SSF109604">
    <property type="entry name" value="HD-domain/PDEase-like"/>
    <property type="match status" value="1"/>
</dbReference>
<dbReference type="Gene3D" id="1.10.3550.10">
    <property type="entry name" value="eoxyguanosinetriphosphate triphosphohydrolase domain-like"/>
    <property type="match status" value="1"/>
</dbReference>
<evidence type="ECO:0000313" key="4">
    <source>
        <dbReference type="Proteomes" id="UP000315750"/>
    </source>
</evidence>
<keyword evidence="1 3" id="KW-0378">Hydrolase</keyword>
<dbReference type="EMBL" id="CP036278">
    <property type="protein sequence ID" value="QDU54203.1"/>
    <property type="molecule type" value="Genomic_DNA"/>
</dbReference>
<dbReference type="PANTHER" id="PTHR11373">
    <property type="entry name" value="DEOXYNUCLEOSIDE TRIPHOSPHATE TRIPHOSPHOHYDROLASE"/>
    <property type="match status" value="1"/>
</dbReference>
<dbReference type="GO" id="GO:0008832">
    <property type="term" value="F:dGTPase activity"/>
    <property type="evidence" value="ECO:0007669"/>
    <property type="project" value="UniProtKB-EC"/>
</dbReference>
<proteinExistence type="predicted"/>
<dbReference type="InterPro" id="IPR003607">
    <property type="entry name" value="HD/PDEase_dom"/>
</dbReference>
<dbReference type="KEGG" id="amuc:Pan181_03830"/>
<dbReference type="SMART" id="SM00471">
    <property type="entry name" value="HDc"/>
    <property type="match status" value="1"/>
</dbReference>
<dbReference type="PROSITE" id="PS51831">
    <property type="entry name" value="HD"/>
    <property type="match status" value="1"/>
</dbReference>
<protein>
    <submittedName>
        <fullName evidence="3">Deoxyguanosinetriphosphate triphosphohydrolase</fullName>
        <ecNumber evidence="3">3.1.5.1</ecNumber>
    </submittedName>
</protein>
<accession>A0A518AHI8</accession>
<keyword evidence="4" id="KW-1185">Reference proteome</keyword>
<dbReference type="Gene3D" id="1.10.3410.10">
    <property type="entry name" value="putative deoxyguanosinetriphosphate triphosphohydrolase like domain"/>
    <property type="match status" value="1"/>
</dbReference>
<dbReference type="AlphaFoldDB" id="A0A518AHI8"/>
<dbReference type="EC" id="3.1.5.1" evidence="3"/>
<dbReference type="Proteomes" id="UP000315750">
    <property type="component" value="Chromosome"/>
</dbReference>
<dbReference type="OrthoDB" id="9803619at2"/>
<dbReference type="Gene3D" id="1.10.3210.10">
    <property type="entry name" value="Hypothetical protein af1432"/>
    <property type="match status" value="1"/>
</dbReference>
<dbReference type="Pfam" id="PF01966">
    <property type="entry name" value="HD"/>
    <property type="match status" value="1"/>
</dbReference>
<dbReference type="InterPro" id="IPR027432">
    <property type="entry name" value="dGTP_triphosphohydrolase_C"/>
</dbReference>
<dbReference type="InterPro" id="IPR006261">
    <property type="entry name" value="dGTPase"/>
</dbReference>